<evidence type="ECO:0000313" key="18">
    <source>
        <dbReference type="Proteomes" id="UP000657372"/>
    </source>
</evidence>
<keyword evidence="9 13" id="KW-0472">Membrane</keyword>
<dbReference type="InterPro" id="IPR001708">
    <property type="entry name" value="YidC/ALB3/OXA1/COX18"/>
</dbReference>
<keyword evidence="18" id="KW-1185">Reference proteome</keyword>
<dbReference type="PRINTS" id="PR01900">
    <property type="entry name" value="YIDCPROTEIN"/>
</dbReference>
<evidence type="ECO:0000256" key="2">
    <source>
        <dbReference type="ARBA" id="ARBA00010527"/>
    </source>
</evidence>
<dbReference type="PANTHER" id="PTHR12428:SF65">
    <property type="entry name" value="CYTOCHROME C OXIDASE ASSEMBLY PROTEIN COX18, MITOCHONDRIAL"/>
    <property type="match status" value="1"/>
</dbReference>
<dbReference type="NCBIfam" id="NF002352">
    <property type="entry name" value="PRK01318.1-3"/>
    <property type="match status" value="1"/>
</dbReference>
<comment type="subunit">
    <text evidence="13">Interacts with the Sec translocase complex via SecD. Specifically interacts with transmembrane segments of nascent integral membrane proteins during membrane integration.</text>
</comment>
<sequence length="565" mass="62609">MDIKRTVLWVVFSFSLLMLWDNYNRYTGKPSIFFDNPTTQAAKPAATDDGKTASAPTADVPTSSSAQQANASGVPTDAATAATKSEVVTITTDLIKVDIDTVGGEIRHLELLTHHESSDSTKDVVLFDSTPPRTYLGQTGLIGGAYPNHKSVFTVRPGPRTLESGDQVQLVLEAEQSGVKLVKTYTFKRGEYKIDIKHDVVNKTAAPINPSLYLQLVRDGSKLNNESMFYSTFTGPAVYSNTDKFQKVSFESIEKGKIEHVLKADSGWIAMVQHYFVSAFVPPADAPREYFTKKLATNLYAVGAIMPMGAVAPGATGSMDATLYSGPQESKRLEAVAPGFELVKDYGWLTVIARPIFWLMIQIHQLLGNWGWTIIVLTIVIKLAFFPLSAASYRSMAKMKLVTPKMTEIRTKYKNEPQKMNAAMMELYKKEKINPLGGCMPILIQIPVFISLYWVLLASVEMRNAPWLWITDLASPDVLFGSYMIGSFHLTIGILPILMAVSMFIQTKLNPTPPDPIQAKVMMFMPIAFSLMFFFFPAGLVLYWVVNNILSIAQQWTIGKKMGTN</sequence>
<keyword evidence="5 13" id="KW-1003">Cell membrane</keyword>
<feature type="transmembrane region" description="Helical" evidence="13">
    <location>
        <begin position="526"/>
        <end position="546"/>
    </location>
</feature>
<gene>
    <name evidence="13 17" type="primary">yidC</name>
    <name evidence="17" type="ORF">IXC47_17850</name>
</gene>
<keyword evidence="7 13" id="KW-0653">Protein transport</keyword>
<organism evidence="17 18">
    <name type="scientific">Herminiimonas contaminans</name>
    <dbReference type="NCBI Taxonomy" id="1111140"/>
    <lineage>
        <taxon>Bacteria</taxon>
        <taxon>Pseudomonadati</taxon>
        <taxon>Pseudomonadota</taxon>
        <taxon>Betaproteobacteria</taxon>
        <taxon>Burkholderiales</taxon>
        <taxon>Oxalobacteraceae</taxon>
        <taxon>Herminiimonas</taxon>
    </lineage>
</organism>
<feature type="transmembrane region" description="Helical" evidence="13">
    <location>
        <begin position="480"/>
        <end position="505"/>
    </location>
</feature>
<evidence type="ECO:0000256" key="5">
    <source>
        <dbReference type="ARBA" id="ARBA00022475"/>
    </source>
</evidence>
<dbReference type="InterPro" id="IPR038221">
    <property type="entry name" value="YidC_periplasmic_sf"/>
</dbReference>
<dbReference type="Pfam" id="PF14849">
    <property type="entry name" value="YidC_periplas"/>
    <property type="match status" value="1"/>
</dbReference>
<comment type="similarity">
    <text evidence="2 13">Belongs to the OXA1/ALB3/YidC family. Type 1 subfamily.</text>
</comment>
<keyword evidence="6 13" id="KW-0812">Transmembrane</keyword>
<evidence type="ECO:0000256" key="13">
    <source>
        <dbReference type="HAMAP-Rule" id="MF_01810"/>
    </source>
</evidence>
<proteinExistence type="inferred from homology"/>
<feature type="region of interest" description="Disordered" evidence="14">
    <location>
        <begin position="41"/>
        <end position="80"/>
    </location>
</feature>
<evidence type="ECO:0000256" key="1">
    <source>
        <dbReference type="ARBA" id="ARBA00004429"/>
    </source>
</evidence>
<dbReference type="InterPro" id="IPR047196">
    <property type="entry name" value="YidC_ALB_C"/>
</dbReference>
<feature type="domain" description="Membrane insertase YidC/Oxa/ALB C-terminal" evidence="15">
    <location>
        <begin position="370"/>
        <end position="558"/>
    </location>
</feature>
<dbReference type="CDD" id="cd19961">
    <property type="entry name" value="EcYidC-like_peri"/>
    <property type="match status" value="1"/>
</dbReference>
<dbReference type="PANTHER" id="PTHR12428">
    <property type="entry name" value="OXA1"/>
    <property type="match status" value="1"/>
</dbReference>
<dbReference type="PRINTS" id="PR00701">
    <property type="entry name" value="60KDINNERMP"/>
</dbReference>
<feature type="domain" description="Membrane insertase YidC N-terminal" evidence="16">
    <location>
        <begin position="88"/>
        <end position="359"/>
    </location>
</feature>
<keyword evidence="4 13" id="KW-0813">Transport</keyword>
<dbReference type="HAMAP" id="MF_01810">
    <property type="entry name" value="YidC_type1"/>
    <property type="match status" value="1"/>
</dbReference>
<dbReference type="CDD" id="cd20070">
    <property type="entry name" value="5TM_YidC_Alb3"/>
    <property type="match status" value="1"/>
</dbReference>
<evidence type="ECO:0000256" key="10">
    <source>
        <dbReference type="ARBA" id="ARBA00023186"/>
    </source>
</evidence>
<evidence type="ECO:0000256" key="6">
    <source>
        <dbReference type="ARBA" id="ARBA00022692"/>
    </source>
</evidence>
<comment type="function">
    <text evidence="13">Required for the insertion and/or proper folding and/or complex formation of integral membrane proteins into the membrane. Involved in integration of membrane proteins that insert both dependently and independently of the Sec translocase complex, as well as at least some lipoproteins. Aids folding of multispanning membrane proteins.</text>
</comment>
<dbReference type="InterPro" id="IPR028053">
    <property type="entry name" value="Membr_insert_YidC_N"/>
</dbReference>
<keyword evidence="10 13" id="KW-0143">Chaperone</keyword>
<dbReference type="EMBL" id="JADOEL010000021">
    <property type="protein sequence ID" value="MBF8179552.1"/>
    <property type="molecule type" value="Genomic_DNA"/>
</dbReference>
<evidence type="ECO:0000256" key="12">
    <source>
        <dbReference type="ARBA" id="ARBA00033342"/>
    </source>
</evidence>
<reference evidence="17 18" key="1">
    <citation type="submission" date="2020-11" db="EMBL/GenBank/DDBJ databases">
        <title>WGS of Herminiimonas contaminans strain Marseille-Q4544 isolated from planarians Schmidtea mediterranea.</title>
        <authorList>
            <person name="Kangale L."/>
        </authorList>
    </citation>
    <scope>NUCLEOTIDE SEQUENCE [LARGE SCALE GENOMIC DNA]</scope>
    <source>
        <strain evidence="17 18">Marseille-Q4544</strain>
    </source>
</reference>
<dbReference type="InterPro" id="IPR019998">
    <property type="entry name" value="Membr_insert_YidC"/>
</dbReference>
<dbReference type="Pfam" id="PF02096">
    <property type="entry name" value="60KD_IMP"/>
    <property type="match status" value="1"/>
</dbReference>
<dbReference type="Gene3D" id="2.70.98.90">
    <property type="match status" value="1"/>
</dbReference>
<dbReference type="InterPro" id="IPR028055">
    <property type="entry name" value="YidC/Oxa/ALB_C"/>
</dbReference>
<evidence type="ECO:0000256" key="3">
    <source>
        <dbReference type="ARBA" id="ARBA00015325"/>
    </source>
</evidence>
<feature type="transmembrane region" description="Helical" evidence="13">
    <location>
        <begin position="439"/>
        <end position="460"/>
    </location>
</feature>
<feature type="transmembrane region" description="Helical" evidence="13">
    <location>
        <begin position="370"/>
        <end position="391"/>
    </location>
</feature>
<evidence type="ECO:0000259" key="15">
    <source>
        <dbReference type="Pfam" id="PF02096"/>
    </source>
</evidence>
<dbReference type="RefSeq" id="WP_195876565.1">
    <property type="nucleotide sequence ID" value="NZ_JADOEL010000021.1"/>
</dbReference>
<comment type="caution">
    <text evidence="17">The sequence shown here is derived from an EMBL/GenBank/DDBJ whole genome shotgun (WGS) entry which is preliminary data.</text>
</comment>
<feature type="compositionally biased region" description="Polar residues" evidence="14">
    <location>
        <begin position="60"/>
        <end position="73"/>
    </location>
</feature>
<evidence type="ECO:0000256" key="14">
    <source>
        <dbReference type="SAM" id="MobiDB-lite"/>
    </source>
</evidence>
<evidence type="ECO:0000256" key="9">
    <source>
        <dbReference type="ARBA" id="ARBA00023136"/>
    </source>
</evidence>
<feature type="transmembrane region" description="Helical" evidence="13">
    <location>
        <begin position="6"/>
        <end position="23"/>
    </location>
</feature>
<dbReference type="NCBIfam" id="TIGR03592">
    <property type="entry name" value="yidC_oxa1_cterm"/>
    <property type="match status" value="1"/>
</dbReference>
<dbReference type="Proteomes" id="UP000657372">
    <property type="component" value="Unassembled WGS sequence"/>
</dbReference>
<comment type="subcellular location">
    <subcellularLocation>
        <location evidence="1">Cell inner membrane</location>
        <topology evidence="1">Multi-pass membrane protein</topology>
    </subcellularLocation>
    <subcellularLocation>
        <location evidence="13">Cell membrane</location>
        <topology evidence="13">Multi-pass membrane protein</topology>
    </subcellularLocation>
</comment>
<protein>
    <recommendedName>
        <fullName evidence="3 13">Membrane protein insertase YidC</fullName>
    </recommendedName>
    <alternativeName>
        <fullName evidence="12 13">Foldase YidC</fullName>
    </alternativeName>
    <alternativeName>
        <fullName evidence="11 13">Membrane integrase YidC</fullName>
    </alternativeName>
    <alternativeName>
        <fullName evidence="13">Membrane protein YidC</fullName>
    </alternativeName>
</protein>
<evidence type="ECO:0000313" key="17">
    <source>
        <dbReference type="EMBL" id="MBF8179552.1"/>
    </source>
</evidence>
<accession>A0ABS0EYX8</accession>
<keyword evidence="8 13" id="KW-1133">Transmembrane helix</keyword>
<evidence type="ECO:0000256" key="4">
    <source>
        <dbReference type="ARBA" id="ARBA00022448"/>
    </source>
</evidence>
<evidence type="ECO:0000256" key="11">
    <source>
        <dbReference type="ARBA" id="ARBA00033245"/>
    </source>
</evidence>
<evidence type="ECO:0000256" key="7">
    <source>
        <dbReference type="ARBA" id="ARBA00022927"/>
    </source>
</evidence>
<name>A0ABS0EYX8_9BURK</name>
<evidence type="ECO:0000259" key="16">
    <source>
        <dbReference type="Pfam" id="PF14849"/>
    </source>
</evidence>
<dbReference type="NCBIfam" id="TIGR03593">
    <property type="entry name" value="yidC_nterm"/>
    <property type="match status" value="1"/>
</dbReference>
<dbReference type="NCBIfam" id="NF002353">
    <property type="entry name" value="PRK01318.1-4"/>
    <property type="match status" value="1"/>
</dbReference>
<evidence type="ECO:0000256" key="8">
    <source>
        <dbReference type="ARBA" id="ARBA00022989"/>
    </source>
</evidence>